<dbReference type="AlphaFoldDB" id="A0AAV4ARN4"/>
<name>A0AAV4ARN4_9GAST</name>
<accession>A0AAV4ARN4</accession>
<comment type="caution">
    <text evidence="1">The sequence shown here is derived from an EMBL/GenBank/DDBJ whole genome shotgun (WGS) entry which is preliminary data.</text>
</comment>
<evidence type="ECO:0000313" key="1">
    <source>
        <dbReference type="EMBL" id="GFO09612.1"/>
    </source>
</evidence>
<gene>
    <name evidence="1" type="ORF">PoB_003611700</name>
</gene>
<dbReference type="Proteomes" id="UP000735302">
    <property type="component" value="Unassembled WGS sequence"/>
</dbReference>
<protein>
    <submittedName>
        <fullName evidence="1">Uncharacterized protein</fullName>
    </submittedName>
</protein>
<proteinExistence type="predicted"/>
<sequence length="154" mass="17591">MDKKKSNKSLSVLQEANLELSLDHSLGQLGQFRKHICRRIYLEHIAFTGKIISELSRVVLRLESSACADNPFLELHMELVMHGCLETFSFENFHRRFLDQLKTCLIQVSTNMCGADMGNFEANIWDMATCDQFAPFGYDQNAISSHECTNHPYG</sequence>
<dbReference type="EMBL" id="BLXT01004113">
    <property type="protein sequence ID" value="GFO09612.1"/>
    <property type="molecule type" value="Genomic_DNA"/>
</dbReference>
<organism evidence="1 2">
    <name type="scientific">Plakobranchus ocellatus</name>
    <dbReference type="NCBI Taxonomy" id="259542"/>
    <lineage>
        <taxon>Eukaryota</taxon>
        <taxon>Metazoa</taxon>
        <taxon>Spiralia</taxon>
        <taxon>Lophotrochozoa</taxon>
        <taxon>Mollusca</taxon>
        <taxon>Gastropoda</taxon>
        <taxon>Heterobranchia</taxon>
        <taxon>Euthyneura</taxon>
        <taxon>Panpulmonata</taxon>
        <taxon>Sacoglossa</taxon>
        <taxon>Placobranchoidea</taxon>
        <taxon>Plakobranchidae</taxon>
        <taxon>Plakobranchus</taxon>
    </lineage>
</organism>
<evidence type="ECO:0000313" key="2">
    <source>
        <dbReference type="Proteomes" id="UP000735302"/>
    </source>
</evidence>
<keyword evidence="2" id="KW-1185">Reference proteome</keyword>
<reference evidence="1 2" key="1">
    <citation type="journal article" date="2021" name="Elife">
        <title>Chloroplast acquisition without the gene transfer in kleptoplastic sea slugs, Plakobranchus ocellatus.</title>
        <authorList>
            <person name="Maeda T."/>
            <person name="Takahashi S."/>
            <person name="Yoshida T."/>
            <person name="Shimamura S."/>
            <person name="Takaki Y."/>
            <person name="Nagai Y."/>
            <person name="Toyoda A."/>
            <person name="Suzuki Y."/>
            <person name="Arimoto A."/>
            <person name="Ishii H."/>
            <person name="Satoh N."/>
            <person name="Nishiyama T."/>
            <person name="Hasebe M."/>
            <person name="Maruyama T."/>
            <person name="Minagawa J."/>
            <person name="Obokata J."/>
            <person name="Shigenobu S."/>
        </authorList>
    </citation>
    <scope>NUCLEOTIDE SEQUENCE [LARGE SCALE GENOMIC DNA]</scope>
</reference>